<dbReference type="RefSeq" id="WP_378037142.1">
    <property type="nucleotide sequence ID" value="NZ_JBHSIV010000016.1"/>
</dbReference>
<gene>
    <name evidence="1" type="ORF">ACFPBZ_16085</name>
</gene>
<evidence type="ECO:0000313" key="1">
    <source>
        <dbReference type="EMBL" id="MFC5063739.1"/>
    </source>
</evidence>
<organism evidence="1 2">
    <name type="scientific">Actinomycetospora atypica</name>
    <dbReference type="NCBI Taxonomy" id="1290095"/>
    <lineage>
        <taxon>Bacteria</taxon>
        <taxon>Bacillati</taxon>
        <taxon>Actinomycetota</taxon>
        <taxon>Actinomycetes</taxon>
        <taxon>Pseudonocardiales</taxon>
        <taxon>Pseudonocardiaceae</taxon>
        <taxon>Actinomycetospora</taxon>
    </lineage>
</organism>
<evidence type="ECO:0000313" key="2">
    <source>
        <dbReference type="Proteomes" id="UP001595947"/>
    </source>
</evidence>
<sequence>MQSDLVGPETVPRVVVVLAKAPVPGRAKTRLITPGTVSPEGAAAIAAAALLDTLDAAVATPRARVLVALEGDLAHAVRGEEIRAAIAPLTVVGQRGESLGERIEAAHVDAAEAFPGAVSVQIGMDTPQVDAGLLDEALRAVEGRAQAALGLALDGGWWVLALRDPRRAAIIAGVPTSRDDTGPRTLDALRAALGRTEVAELEPLSDVDTADDAVRVSELAPHGRFAHAVGDLIGVPGGVSP</sequence>
<dbReference type="Gene3D" id="3.90.550.10">
    <property type="entry name" value="Spore Coat Polysaccharide Biosynthesis Protein SpsA, Chain A"/>
    <property type="match status" value="1"/>
</dbReference>
<dbReference type="PANTHER" id="PTHR36529:SF1">
    <property type="entry name" value="GLYCOSYLTRANSFERASE"/>
    <property type="match status" value="1"/>
</dbReference>
<name>A0ABV9YP18_9PSEU</name>
<dbReference type="Pfam" id="PF09837">
    <property type="entry name" value="DUF2064"/>
    <property type="match status" value="1"/>
</dbReference>
<comment type="caution">
    <text evidence="1">The sequence shown here is derived from an EMBL/GenBank/DDBJ whole genome shotgun (WGS) entry which is preliminary data.</text>
</comment>
<dbReference type="SUPFAM" id="SSF53448">
    <property type="entry name" value="Nucleotide-diphospho-sugar transferases"/>
    <property type="match status" value="1"/>
</dbReference>
<accession>A0ABV9YP18</accession>
<dbReference type="EMBL" id="JBHSIV010000016">
    <property type="protein sequence ID" value="MFC5063739.1"/>
    <property type="molecule type" value="Genomic_DNA"/>
</dbReference>
<protein>
    <submittedName>
        <fullName evidence="1">DUF2064 domain-containing protein</fullName>
    </submittedName>
</protein>
<dbReference type="InterPro" id="IPR018641">
    <property type="entry name" value="Trfase_1_rSAM/seldom-assoc"/>
</dbReference>
<keyword evidence="2" id="KW-1185">Reference proteome</keyword>
<proteinExistence type="predicted"/>
<dbReference type="InterPro" id="IPR029044">
    <property type="entry name" value="Nucleotide-diphossugar_trans"/>
</dbReference>
<reference evidence="2" key="1">
    <citation type="journal article" date="2019" name="Int. J. Syst. Evol. Microbiol.">
        <title>The Global Catalogue of Microorganisms (GCM) 10K type strain sequencing project: providing services to taxonomists for standard genome sequencing and annotation.</title>
        <authorList>
            <consortium name="The Broad Institute Genomics Platform"/>
            <consortium name="The Broad Institute Genome Sequencing Center for Infectious Disease"/>
            <person name="Wu L."/>
            <person name="Ma J."/>
        </authorList>
    </citation>
    <scope>NUCLEOTIDE SEQUENCE [LARGE SCALE GENOMIC DNA]</scope>
    <source>
        <strain evidence="2">CGMCC 4.7093</strain>
    </source>
</reference>
<dbReference type="Proteomes" id="UP001595947">
    <property type="component" value="Unassembled WGS sequence"/>
</dbReference>
<dbReference type="PANTHER" id="PTHR36529">
    <property type="entry name" value="SLL1095 PROTEIN"/>
    <property type="match status" value="1"/>
</dbReference>